<feature type="domain" description="F5/8 type C" evidence="3">
    <location>
        <begin position="54"/>
        <end position="192"/>
    </location>
</feature>
<dbReference type="SUPFAM" id="SSF49785">
    <property type="entry name" value="Galactose-binding domain-like"/>
    <property type="match status" value="2"/>
</dbReference>
<dbReference type="PANTHER" id="PTHR45713:SF6">
    <property type="entry name" value="F5_8 TYPE C DOMAIN-CONTAINING PROTEIN"/>
    <property type="match status" value="1"/>
</dbReference>
<protein>
    <recommendedName>
        <fullName evidence="3">F5/8 type C domain-containing protein</fullName>
    </recommendedName>
</protein>
<keyword evidence="2" id="KW-0732">Signal</keyword>
<gene>
    <name evidence="4" type="ORF">FHX71_005265</name>
</gene>
<evidence type="ECO:0000256" key="1">
    <source>
        <dbReference type="SAM" id="MobiDB-lite"/>
    </source>
</evidence>
<dbReference type="PROSITE" id="PS50022">
    <property type="entry name" value="FA58C_3"/>
    <property type="match status" value="2"/>
</dbReference>
<dbReference type="InterPro" id="IPR017853">
    <property type="entry name" value="GH"/>
</dbReference>
<evidence type="ECO:0000313" key="4">
    <source>
        <dbReference type="EMBL" id="MBA8811258.1"/>
    </source>
</evidence>
<feature type="chain" id="PRO_5038906671" description="F5/8 type C domain-containing protein" evidence="2">
    <location>
        <begin position="45"/>
        <end position="769"/>
    </location>
</feature>
<evidence type="ECO:0000313" key="5">
    <source>
        <dbReference type="Proteomes" id="UP000540568"/>
    </source>
</evidence>
<dbReference type="EMBL" id="JACGWV010000003">
    <property type="protein sequence ID" value="MBA8811258.1"/>
    <property type="molecule type" value="Genomic_DNA"/>
</dbReference>
<dbReference type="InterPro" id="IPR000421">
    <property type="entry name" value="FA58C"/>
</dbReference>
<sequence>MTITGSPGMPATRNGQRLRAGVAALATGLLAAAALVVPAASAPAAPAPAGPATAPAPAAAQAEPVLLSQGRPATASSVENPDYTPASAAVDGDLGTRWASEFSDPQWIRVDLGRSATLDHVELVWESAYSKSYQFQVSADGSSWSTVYSTTSGDGGTDTFDVEGTARYVRLLSTARSGGYGNSLWELRVFGAAGGGTDPGGPGNPGDPAYVDPGHPNVPVRDSGASTVEVVGGDGDWDLEVDGQPYTVRGFTWGPAFSAADHYMPTLTAMGANTIRTWGTGADTRQLLDSAAAHDVRVVMGFWLLPGGGPGSGGCIDYRTDTSYKSTTKADILAQVAAYKDHPGVLMWNIGNESLLGLQNCYSGTELEAIRNAYAAFVNEVSVAVHQADAKHPTTSTDAWVGAWPYLERNAPDLDLLSVNAYGDLCNVPAAWEDGGYDRPYIITEGGAAGEWEVPDDANGVPDEPTDLEKEQAYVDSWRCLREHDGVALGATFFHYGIEGDFGGVWFNVLPGDNKRLGYYSIARAWGVDTSGMNTPPRITAMNVQGATAVAAGEEFTVSVDVTDPDGDPIDANVMLNSKYVNNAGGIAQADFDQTAPGTFRVTAPEMLGVWKVYVFAEDGHGNVGVETRSFRVVAPPVDGTNIARGKTATASSFDPWNGDWTPGRAVDGDASTRWASEWGPTAWYQVDLGSVQSFDHVQLVWETAYGKSYQVQTSNDGNSWTTVRTVTGGNGGVDSLDVAGTGRYVRLNLTERGTEWGYSLYEVGVYQQ</sequence>
<dbReference type="Gene3D" id="3.20.20.80">
    <property type="entry name" value="Glycosidases"/>
    <property type="match status" value="1"/>
</dbReference>
<evidence type="ECO:0000259" key="3">
    <source>
        <dbReference type="PROSITE" id="PS50022"/>
    </source>
</evidence>
<feature type="signal peptide" evidence="2">
    <location>
        <begin position="1"/>
        <end position="44"/>
    </location>
</feature>
<feature type="domain" description="F5/8 type C" evidence="3">
    <location>
        <begin position="634"/>
        <end position="769"/>
    </location>
</feature>
<accession>A0A7W3PGS3</accession>
<dbReference type="Gene3D" id="2.60.120.260">
    <property type="entry name" value="Galactose-binding domain-like"/>
    <property type="match status" value="2"/>
</dbReference>
<name>A0A7W3PGS3_9MICO</name>
<dbReference type="InterPro" id="IPR051941">
    <property type="entry name" value="BG_Antigen-Binding_Lectin"/>
</dbReference>
<reference evidence="4 5" key="1">
    <citation type="submission" date="2020-07" db="EMBL/GenBank/DDBJ databases">
        <title>Sequencing the genomes of 1000 actinobacteria strains.</title>
        <authorList>
            <person name="Klenk H.-P."/>
        </authorList>
    </citation>
    <scope>NUCLEOTIDE SEQUENCE [LARGE SCALE GENOMIC DNA]</scope>
    <source>
        <strain evidence="4 5">DSM 44121</strain>
    </source>
</reference>
<organism evidence="4 5">
    <name type="scientific">Promicromonospora sukumoe</name>
    <dbReference type="NCBI Taxonomy" id="88382"/>
    <lineage>
        <taxon>Bacteria</taxon>
        <taxon>Bacillati</taxon>
        <taxon>Actinomycetota</taxon>
        <taxon>Actinomycetes</taxon>
        <taxon>Micrococcales</taxon>
        <taxon>Promicromonosporaceae</taxon>
        <taxon>Promicromonospora</taxon>
    </lineage>
</organism>
<comment type="caution">
    <text evidence="4">The sequence shown here is derived from an EMBL/GenBank/DDBJ whole genome shotgun (WGS) entry which is preliminary data.</text>
</comment>
<feature type="region of interest" description="Disordered" evidence="1">
    <location>
        <begin position="68"/>
        <end position="89"/>
    </location>
</feature>
<evidence type="ECO:0000256" key="2">
    <source>
        <dbReference type="SAM" id="SignalP"/>
    </source>
</evidence>
<proteinExistence type="predicted"/>
<dbReference type="SUPFAM" id="SSF51445">
    <property type="entry name" value="(Trans)glycosidases"/>
    <property type="match status" value="1"/>
</dbReference>
<dbReference type="Proteomes" id="UP000540568">
    <property type="component" value="Unassembled WGS sequence"/>
</dbReference>
<dbReference type="RefSeq" id="WP_182620417.1">
    <property type="nucleotide sequence ID" value="NZ_BAAATF010000001.1"/>
</dbReference>
<dbReference type="PANTHER" id="PTHR45713">
    <property type="entry name" value="FTP DOMAIN-CONTAINING PROTEIN"/>
    <property type="match status" value="1"/>
</dbReference>
<keyword evidence="5" id="KW-1185">Reference proteome</keyword>
<dbReference type="AlphaFoldDB" id="A0A7W3PGS3"/>
<dbReference type="InterPro" id="IPR008979">
    <property type="entry name" value="Galactose-bd-like_sf"/>
</dbReference>
<dbReference type="Pfam" id="PF00754">
    <property type="entry name" value="F5_F8_type_C"/>
    <property type="match status" value="2"/>
</dbReference>